<dbReference type="SUPFAM" id="SSF52266">
    <property type="entry name" value="SGNH hydrolase"/>
    <property type="match status" value="1"/>
</dbReference>
<sequence>MELLDRCHHLYYLHFTDTTQHRLDIVLILHNYSALILSSIHSHQTTIMKSIYTALSLLLLSTGASAKDYDYSDYINAAEPTEEGSILLLGDSWAAIAGDYAANICGLSNSRLVTNDAKSGTTAAQWAEGETAVGSMEKAEYDYEYVWLSLGGNDFLDNKCDIDISEEVAANIVTVIGHIVDNSPNEDIKILYFGYSVPSDDVCGNGITAQLFEEQGAIIFEAIKASAYADYVTTFDISEMFVKWGNGGLSDSYYYYDEIHLNQMGYLHLFSSYKVQRFFGCSAAQTIELKGISAVVEGKDNPAHLAGTVITTLLGLVMGVIGLVLAVNFIKRKLAMRNSKSSAKVDLLEPDERAETGDYVVVKEEKAVMA</sequence>
<dbReference type="CDD" id="cd00229">
    <property type="entry name" value="SGNH_hydrolase"/>
    <property type="match status" value="1"/>
</dbReference>
<organism evidence="3">
    <name type="scientific">Skeletonema marinoi</name>
    <dbReference type="NCBI Taxonomy" id="267567"/>
    <lineage>
        <taxon>Eukaryota</taxon>
        <taxon>Sar</taxon>
        <taxon>Stramenopiles</taxon>
        <taxon>Ochrophyta</taxon>
        <taxon>Bacillariophyta</taxon>
        <taxon>Coscinodiscophyceae</taxon>
        <taxon>Thalassiosirophycidae</taxon>
        <taxon>Thalassiosirales</taxon>
        <taxon>Skeletonemataceae</taxon>
        <taxon>Skeletonema</taxon>
        <taxon>Skeletonema marinoi-dohrnii complex</taxon>
    </lineage>
</organism>
<dbReference type="InterPro" id="IPR036514">
    <property type="entry name" value="SGNH_hydro_sf"/>
</dbReference>
<dbReference type="AlphaFoldDB" id="A0A7S2M135"/>
<evidence type="ECO:0000313" key="3">
    <source>
        <dbReference type="EMBL" id="CAD9622325.1"/>
    </source>
</evidence>
<feature type="domain" description="SGNH hydrolase-type esterase" evidence="2">
    <location>
        <begin position="90"/>
        <end position="266"/>
    </location>
</feature>
<name>A0A7S2M135_9STRA</name>
<evidence type="ECO:0000259" key="2">
    <source>
        <dbReference type="Pfam" id="PF13472"/>
    </source>
</evidence>
<dbReference type="Gene3D" id="3.40.50.1110">
    <property type="entry name" value="SGNH hydrolase"/>
    <property type="match status" value="1"/>
</dbReference>
<proteinExistence type="predicted"/>
<dbReference type="InterPro" id="IPR013830">
    <property type="entry name" value="SGNH_hydro"/>
</dbReference>
<dbReference type="Pfam" id="PF13472">
    <property type="entry name" value="Lipase_GDSL_2"/>
    <property type="match status" value="1"/>
</dbReference>
<gene>
    <name evidence="3" type="ORF">SMAR0320_LOCUS18649</name>
</gene>
<protein>
    <recommendedName>
        <fullName evidence="2">SGNH hydrolase-type esterase domain-containing protein</fullName>
    </recommendedName>
</protein>
<dbReference type="EMBL" id="HBGZ01026272">
    <property type="protein sequence ID" value="CAD9622325.1"/>
    <property type="molecule type" value="Transcribed_RNA"/>
</dbReference>
<keyword evidence="1" id="KW-0812">Transmembrane</keyword>
<accession>A0A7S2M135</accession>
<evidence type="ECO:0000256" key="1">
    <source>
        <dbReference type="SAM" id="Phobius"/>
    </source>
</evidence>
<reference evidence="3" key="1">
    <citation type="submission" date="2021-01" db="EMBL/GenBank/DDBJ databases">
        <authorList>
            <person name="Corre E."/>
            <person name="Pelletier E."/>
            <person name="Niang G."/>
            <person name="Scheremetjew M."/>
            <person name="Finn R."/>
            <person name="Kale V."/>
            <person name="Holt S."/>
            <person name="Cochrane G."/>
            <person name="Meng A."/>
            <person name="Brown T."/>
            <person name="Cohen L."/>
        </authorList>
    </citation>
    <scope>NUCLEOTIDE SEQUENCE</scope>
    <source>
        <strain evidence="3">SM1012Den-03</strain>
    </source>
</reference>
<feature type="transmembrane region" description="Helical" evidence="1">
    <location>
        <begin position="305"/>
        <end position="330"/>
    </location>
</feature>
<keyword evidence="1" id="KW-1133">Transmembrane helix</keyword>
<keyword evidence="1" id="KW-0472">Membrane</keyword>